<proteinExistence type="inferred from homology"/>
<dbReference type="InterPro" id="IPR008969">
    <property type="entry name" value="CarboxyPept-like_regulatory"/>
</dbReference>
<dbReference type="GO" id="GO:0044718">
    <property type="term" value="P:siderophore transmembrane transport"/>
    <property type="evidence" value="ECO:0007669"/>
    <property type="project" value="TreeGrafter"/>
</dbReference>
<keyword evidence="5" id="KW-0732">Signal</keyword>
<dbReference type="PROSITE" id="PS52016">
    <property type="entry name" value="TONB_DEPENDENT_REC_3"/>
    <property type="match status" value="1"/>
</dbReference>
<dbReference type="CDD" id="cd01347">
    <property type="entry name" value="ligand_gated_channel"/>
    <property type="match status" value="1"/>
</dbReference>
<evidence type="ECO:0000256" key="6">
    <source>
        <dbReference type="ARBA" id="ARBA00023077"/>
    </source>
</evidence>
<dbReference type="InterPro" id="IPR000531">
    <property type="entry name" value="Beta-barrel_TonB"/>
</dbReference>
<dbReference type="InterPro" id="IPR039426">
    <property type="entry name" value="TonB-dep_rcpt-like"/>
</dbReference>
<dbReference type="Pfam" id="PF00593">
    <property type="entry name" value="TonB_dep_Rec_b-barrel"/>
    <property type="match status" value="1"/>
</dbReference>
<evidence type="ECO:0000259" key="13">
    <source>
        <dbReference type="Pfam" id="PF07715"/>
    </source>
</evidence>
<keyword evidence="9 10" id="KW-0998">Cell outer membrane</keyword>
<dbReference type="InterPro" id="IPR037066">
    <property type="entry name" value="Plug_dom_sf"/>
</dbReference>
<dbReference type="GO" id="GO:0015344">
    <property type="term" value="F:siderophore uptake transmembrane transporter activity"/>
    <property type="evidence" value="ECO:0007669"/>
    <property type="project" value="TreeGrafter"/>
</dbReference>
<sequence>MKKIIFIFFVLFLFIKVNAQNQIKGRVTDKTNNKALSFANVYLPEQNKGTLTDEKGKFKLSNLPKGQFKIQFSYVGYKTIIKTILTDTSENVLNIEMEPAILQAEEVVVSGGTHSTQHENAMKIELIQSKEIASIGTPTFTEAIAKVPGVDMISKGTGVAKPVIRGLSMTNILMLNNGVKMENFQFSENHPFIIDEFGTDRIEIIKGPASLLYGSDAVGGVINVLKEKPAPVGKIIGDFNTQYHSNTQGTASNIGVKGSTEQLFWGIRAGLKSHTDYQDGNGDYVPNTRFNENSLKANIGINQPFGLFRLYYDYNQPKLGMCVRKAIPLTTENGRENKIWYQDLTNHIISSRNSLFLGKYKVDLNAAFQMNNRRLQTDENMPAFEMVNMDLNTFSYEAKTYLPSKANSEYIVGLQGANKTNRNNEAPNHVLPDADVNDFSVFGLVQYTFIEKLKTQAGIRYDFRSISTEAETNKEAVDKDYSNVSASAGATYEVKESFLLRANIASAYRTPNIAELTQNGMHGARYEQGNPDLTSQRNYEADLSAHYHSKYVMVDVSGFYNHVNNYIFIAPTNDTIASGDKIYRYSQTNAALYGGELSIDVLPVNWLNLNTSYAYLIGKQEDGNYLPFIPQNKLRFEVKFQKQELAILKNSFFKVGGLFAAKQNNPAMFETESDSYFLLNAGIGTEIKWAKQMVLLSVQANNLLNETYIDHLSTLKGMGYYNIGRNFSINLKVPFGIK</sequence>
<evidence type="ECO:0000256" key="5">
    <source>
        <dbReference type="ARBA" id="ARBA00022729"/>
    </source>
</evidence>
<dbReference type="InterPro" id="IPR036942">
    <property type="entry name" value="Beta-barrel_TonB_sf"/>
</dbReference>
<dbReference type="EMBL" id="CP013118">
    <property type="protein sequence ID" value="ALO17223.1"/>
    <property type="molecule type" value="Genomic_DNA"/>
</dbReference>
<keyword evidence="4 10" id="KW-0812">Transmembrane</keyword>
<dbReference type="InterPro" id="IPR012910">
    <property type="entry name" value="Plug_dom"/>
</dbReference>
<organism evidence="14 15">
    <name type="scientific">Salinivirga cyanobacteriivorans</name>
    <dbReference type="NCBI Taxonomy" id="1307839"/>
    <lineage>
        <taxon>Bacteria</taxon>
        <taxon>Pseudomonadati</taxon>
        <taxon>Bacteroidota</taxon>
        <taxon>Bacteroidia</taxon>
        <taxon>Bacteroidales</taxon>
        <taxon>Salinivirgaceae</taxon>
        <taxon>Salinivirga</taxon>
    </lineage>
</organism>
<keyword evidence="3 10" id="KW-1134">Transmembrane beta strand</keyword>
<evidence type="ECO:0000256" key="11">
    <source>
        <dbReference type="RuleBase" id="RU003357"/>
    </source>
</evidence>
<dbReference type="KEGG" id="blq:L21SP5_03622"/>
<evidence type="ECO:0000259" key="12">
    <source>
        <dbReference type="Pfam" id="PF00593"/>
    </source>
</evidence>
<keyword evidence="2 10" id="KW-0813">Transport</keyword>
<feature type="domain" description="TonB-dependent receptor-like beta-barrel" evidence="12">
    <location>
        <begin position="276"/>
        <end position="703"/>
    </location>
</feature>
<dbReference type="Gene3D" id="2.60.40.1120">
    <property type="entry name" value="Carboxypeptidase-like, regulatory domain"/>
    <property type="match status" value="1"/>
</dbReference>
<dbReference type="OrthoDB" id="9795928at2"/>
<comment type="similarity">
    <text evidence="10 11">Belongs to the TonB-dependent receptor family.</text>
</comment>
<evidence type="ECO:0000256" key="3">
    <source>
        <dbReference type="ARBA" id="ARBA00022452"/>
    </source>
</evidence>
<evidence type="ECO:0000256" key="4">
    <source>
        <dbReference type="ARBA" id="ARBA00022692"/>
    </source>
</evidence>
<reference evidence="14 15" key="1">
    <citation type="submission" date="2015-11" db="EMBL/GenBank/DDBJ databases">
        <title>Description and complete genome sequence of a novel strain predominating in hypersaline microbial mats and representing a new family of the Bacteriodetes phylum.</title>
        <authorList>
            <person name="Spring S."/>
            <person name="Bunk B."/>
            <person name="Sproer C."/>
            <person name="Klenk H.-P."/>
        </authorList>
    </citation>
    <scope>NUCLEOTIDE SEQUENCE [LARGE SCALE GENOMIC DNA]</scope>
    <source>
        <strain evidence="14 15">L21-Spi-D4</strain>
    </source>
</reference>
<evidence type="ECO:0000256" key="10">
    <source>
        <dbReference type="PROSITE-ProRule" id="PRU01360"/>
    </source>
</evidence>
<dbReference type="Pfam" id="PF07715">
    <property type="entry name" value="Plug"/>
    <property type="match status" value="1"/>
</dbReference>
<dbReference type="SUPFAM" id="SSF49464">
    <property type="entry name" value="Carboxypeptidase regulatory domain-like"/>
    <property type="match status" value="1"/>
</dbReference>
<evidence type="ECO:0000256" key="8">
    <source>
        <dbReference type="ARBA" id="ARBA00023170"/>
    </source>
</evidence>
<dbReference type="Gene3D" id="2.40.170.20">
    <property type="entry name" value="TonB-dependent receptor, beta-barrel domain"/>
    <property type="match status" value="1"/>
</dbReference>
<keyword evidence="7 10" id="KW-0472">Membrane</keyword>
<evidence type="ECO:0000256" key="7">
    <source>
        <dbReference type="ARBA" id="ARBA00023136"/>
    </source>
</evidence>
<dbReference type="SUPFAM" id="SSF56935">
    <property type="entry name" value="Porins"/>
    <property type="match status" value="1"/>
</dbReference>
<dbReference type="Pfam" id="PF13715">
    <property type="entry name" value="CarbopepD_reg_2"/>
    <property type="match status" value="1"/>
</dbReference>
<accession>A0A0S2I4P6</accession>
<gene>
    <name evidence="14" type="ORF">L21SP5_03622</name>
</gene>
<dbReference type="RefSeq" id="WP_057954527.1">
    <property type="nucleotide sequence ID" value="NZ_CP013118.1"/>
</dbReference>
<feature type="domain" description="TonB-dependent receptor plug" evidence="13">
    <location>
        <begin position="119"/>
        <end position="221"/>
    </location>
</feature>
<dbReference type="STRING" id="1307839.L21SP5_03622"/>
<keyword evidence="15" id="KW-1185">Reference proteome</keyword>
<dbReference type="PATRIC" id="fig|1307839.3.peg.3876"/>
<dbReference type="Proteomes" id="UP000064893">
    <property type="component" value="Chromosome"/>
</dbReference>
<evidence type="ECO:0000256" key="9">
    <source>
        <dbReference type="ARBA" id="ARBA00023237"/>
    </source>
</evidence>
<evidence type="ECO:0000313" key="14">
    <source>
        <dbReference type="EMBL" id="ALO17223.1"/>
    </source>
</evidence>
<dbReference type="PANTHER" id="PTHR30069:SF29">
    <property type="entry name" value="HEMOGLOBIN AND HEMOGLOBIN-HAPTOGLOBIN-BINDING PROTEIN 1-RELATED"/>
    <property type="match status" value="1"/>
</dbReference>
<evidence type="ECO:0000313" key="15">
    <source>
        <dbReference type="Proteomes" id="UP000064893"/>
    </source>
</evidence>
<dbReference type="AlphaFoldDB" id="A0A0S2I4P6"/>
<protein>
    <submittedName>
        <fullName evidence="14">Putative TonB-dependent receptor</fullName>
    </submittedName>
</protein>
<comment type="subcellular location">
    <subcellularLocation>
        <location evidence="1 10">Cell outer membrane</location>
        <topology evidence="1 10">Multi-pass membrane protein</topology>
    </subcellularLocation>
</comment>
<dbReference type="Gene3D" id="2.170.130.10">
    <property type="entry name" value="TonB-dependent receptor, plug domain"/>
    <property type="match status" value="1"/>
</dbReference>
<keyword evidence="6 11" id="KW-0798">TonB box</keyword>
<dbReference type="GO" id="GO:0009279">
    <property type="term" value="C:cell outer membrane"/>
    <property type="evidence" value="ECO:0007669"/>
    <property type="project" value="UniProtKB-SubCell"/>
</dbReference>
<evidence type="ECO:0000256" key="2">
    <source>
        <dbReference type="ARBA" id="ARBA00022448"/>
    </source>
</evidence>
<name>A0A0S2I4P6_9BACT</name>
<dbReference type="PANTHER" id="PTHR30069">
    <property type="entry name" value="TONB-DEPENDENT OUTER MEMBRANE RECEPTOR"/>
    <property type="match status" value="1"/>
</dbReference>
<evidence type="ECO:0000256" key="1">
    <source>
        <dbReference type="ARBA" id="ARBA00004571"/>
    </source>
</evidence>
<keyword evidence="8 14" id="KW-0675">Receptor</keyword>